<dbReference type="SUPFAM" id="SSF53955">
    <property type="entry name" value="Lysozyme-like"/>
    <property type="match status" value="1"/>
</dbReference>
<proteinExistence type="predicted"/>
<dbReference type="RefSeq" id="WP_006638611.1">
    <property type="nucleotide sequence ID" value="NZ_AOFM01000007.1"/>
</dbReference>
<gene>
    <name evidence="1" type="ORF">BSONL12_13156</name>
</gene>
<sequence>MQLMSGPAKILGVNNANDPYQNIMDGSKYTAQLLHGNLEKTH</sequence>
<dbReference type="Proteomes" id="UP000011907">
    <property type="component" value="Unassembled WGS sequence"/>
</dbReference>
<evidence type="ECO:0000313" key="2">
    <source>
        <dbReference type="Proteomes" id="UP000011907"/>
    </source>
</evidence>
<reference evidence="1 2" key="1">
    <citation type="journal article" date="2013" name="Genome Announc.">
        <title>Draft Whole-Genome Sequence of Bacillus sonorensis Strain L12, a Source of Nonribosomal Lipopeptides.</title>
        <authorList>
            <person name="Adimpong D.B."/>
            <person name="Sorensen K.I."/>
            <person name="Nielsen D.S."/>
            <person name="Thorsen L."/>
            <person name="Rasmussen T.B."/>
            <person name="Derkx P.M."/>
            <person name="Jespersen L."/>
        </authorList>
    </citation>
    <scope>NUCLEOTIDE SEQUENCE [LARGE SCALE GENOMIC DNA]</scope>
    <source>
        <strain evidence="1 2">L12</strain>
    </source>
</reference>
<organism evidence="1 2">
    <name type="scientific">Bacillus sonorensis L12</name>
    <dbReference type="NCBI Taxonomy" id="1274524"/>
    <lineage>
        <taxon>Bacteria</taxon>
        <taxon>Bacillati</taxon>
        <taxon>Bacillota</taxon>
        <taxon>Bacilli</taxon>
        <taxon>Bacillales</taxon>
        <taxon>Bacillaceae</taxon>
        <taxon>Bacillus</taxon>
    </lineage>
</organism>
<dbReference type="AlphaFoldDB" id="M5PDI0"/>
<dbReference type="STRING" id="1274524.BSONL12_13156"/>
<name>M5PDI0_9BACI</name>
<evidence type="ECO:0000313" key="1">
    <source>
        <dbReference type="EMBL" id="EME74735.1"/>
    </source>
</evidence>
<accession>M5PDI0</accession>
<dbReference type="InterPro" id="IPR023346">
    <property type="entry name" value="Lysozyme-like_dom_sf"/>
</dbReference>
<dbReference type="EMBL" id="AOFM01000007">
    <property type="protein sequence ID" value="EME74735.1"/>
    <property type="molecule type" value="Genomic_DNA"/>
</dbReference>
<comment type="caution">
    <text evidence="1">The sequence shown here is derived from an EMBL/GenBank/DDBJ whole genome shotgun (WGS) entry which is preliminary data.</text>
</comment>
<protein>
    <submittedName>
        <fullName evidence="1">Lytic transglycosylase</fullName>
    </submittedName>
</protein>